<evidence type="ECO:0000256" key="1">
    <source>
        <dbReference type="ARBA" id="ARBA00010928"/>
    </source>
</evidence>
<dbReference type="Gene3D" id="3.30.360.10">
    <property type="entry name" value="Dihydrodipicolinate Reductase, domain 2"/>
    <property type="match status" value="1"/>
</dbReference>
<dbReference type="Pfam" id="PF01408">
    <property type="entry name" value="GFO_IDH_MocA"/>
    <property type="match status" value="1"/>
</dbReference>
<dbReference type="InterPro" id="IPR000683">
    <property type="entry name" value="Gfo/Idh/MocA-like_OxRdtase_N"/>
</dbReference>
<dbReference type="InterPro" id="IPR036291">
    <property type="entry name" value="NAD(P)-bd_dom_sf"/>
</dbReference>
<proteinExistence type="inferred from homology"/>
<comment type="caution">
    <text evidence="5">The sequence shown here is derived from an EMBL/GenBank/DDBJ whole genome shotgun (WGS) entry which is preliminary data.</text>
</comment>
<dbReference type="GO" id="GO:0016491">
    <property type="term" value="F:oxidoreductase activity"/>
    <property type="evidence" value="ECO:0007669"/>
    <property type="project" value="UniProtKB-KW"/>
</dbReference>
<reference evidence="5 6" key="1">
    <citation type="submission" date="2017-11" db="EMBL/GenBank/DDBJ databases">
        <title>Evolution of Phototrophy in the Chloroflexi Phylum Driven by Horizontal Gene Transfer.</title>
        <authorList>
            <person name="Ward L.M."/>
            <person name="Hemp J."/>
            <person name="Shih P.M."/>
            <person name="Mcglynn S.E."/>
            <person name="Fischer W."/>
        </authorList>
    </citation>
    <scope>NUCLEOTIDE SEQUENCE [LARGE SCALE GENOMIC DNA]</scope>
    <source>
        <strain evidence="5">CP2_2F</strain>
    </source>
</reference>
<dbReference type="SUPFAM" id="SSF51735">
    <property type="entry name" value="NAD(P)-binding Rossmann-fold domains"/>
    <property type="match status" value="1"/>
</dbReference>
<sequence length="324" mass="35748">MIRWGILSTGKIARAFATALKALPDAKLLAVGSRHRITADEFAINFDVPRAYDSYEALAADPDVDIIYVGTPHPLHAENTLMCLRAGKHVLCEKPFAMNAAQAQAMIDLARQKRLFLMEAMWTRFIPAVARAKSLIDHGVIGKVWMMSGTFGFRAPFNPKGRLFAPELGGGSLLDVGVYVLSFASWLLGKPKRIQSAARLGSTGVDEHAVMQLIYEDGELAALASAVSLKMPIEVLLAGTEGYLTLHEPFYKATRFTITPVEGEPQTYTVPYEGNGYQFQALEVMRCLREGLPESPVMPLDETLQIMQTMDAIRAQWGLKYPNE</sequence>
<dbReference type="PANTHER" id="PTHR22604:SF105">
    <property type="entry name" value="TRANS-1,2-DIHYDROBENZENE-1,2-DIOL DEHYDROGENASE"/>
    <property type="match status" value="1"/>
</dbReference>
<dbReference type="GO" id="GO:0000166">
    <property type="term" value="F:nucleotide binding"/>
    <property type="evidence" value="ECO:0007669"/>
    <property type="project" value="InterPro"/>
</dbReference>
<dbReference type="EMBL" id="PGTK01000006">
    <property type="protein sequence ID" value="PJF30853.1"/>
    <property type="molecule type" value="Genomic_DNA"/>
</dbReference>
<evidence type="ECO:0000313" key="6">
    <source>
        <dbReference type="Proteomes" id="UP000228921"/>
    </source>
</evidence>
<evidence type="ECO:0000256" key="2">
    <source>
        <dbReference type="ARBA" id="ARBA00023002"/>
    </source>
</evidence>
<dbReference type="Pfam" id="PF22725">
    <property type="entry name" value="GFO_IDH_MocA_C3"/>
    <property type="match status" value="1"/>
</dbReference>
<dbReference type="Proteomes" id="UP000228921">
    <property type="component" value="Unassembled WGS sequence"/>
</dbReference>
<dbReference type="Gene3D" id="3.40.50.720">
    <property type="entry name" value="NAD(P)-binding Rossmann-like Domain"/>
    <property type="match status" value="1"/>
</dbReference>
<name>A0A2M8NZX8_9CHLR</name>
<feature type="domain" description="Gfo/Idh/MocA-like oxidoreductase N-terminal" evidence="3">
    <location>
        <begin position="2"/>
        <end position="118"/>
    </location>
</feature>
<gene>
    <name evidence="5" type="ORF">CUN51_06620</name>
</gene>
<comment type="similarity">
    <text evidence="1">Belongs to the Gfo/Idh/MocA family.</text>
</comment>
<dbReference type="SUPFAM" id="SSF55347">
    <property type="entry name" value="Glyceraldehyde-3-phosphate dehydrogenase-like, C-terminal domain"/>
    <property type="match status" value="1"/>
</dbReference>
<evidence type="ECO:0000259" key="4">
    <source>
        <dbReference type="Pfam" id="PF22725"/>
    </source>
</evidence>
<accession>A0A2M8NZX8</accession>
<keyword evidence="2" id="KW-0560">Oxidoreductase</keyword>
<dbReference type="PANTHER" id="PTHR22604">
    <property type="entry name" value="OXIDOREDUCTASES"/>
    <property type="match status" value="1"/>
</dbReference>
<organism evidence="5 6">
    <name type="scientific">Candidatus Thermofonsia Clade 1 bacterium</name>
    <dbReference type="NCBI Taxonomy" id="2364210"/>
    <lineage>
        <taxon>Bacteria</taxon>
        <taxon>Bacillati</taxon>
        <taxon>Chloroflexota</taxon>
        <taxon>Candidatus Thermofontia</taxon>
        <taxon>Candidatus Thermofonsia Clade 1</taxon>
    </lineage>
</organism>
<dbReference type="AlphaFoldDB" id="A0A2M8NZX8"/>
<feature type="domain" description="GFO/IDH/MocA-like oxidoreductase" evidence="4">
    <location>
        <begin position="130"/>
        <end position="244"/>
    </location>
</feature>
<evidence type="ECO:0000259" key="3">
    <source>
        <dbReference type="Pfam" id="PF01408"/>
    </source>
</evidence>
<dbReference type="InterPro" id="IPR055170">
    <property type="entry name" value="GFO_IDH_MocA-like_dom"/>
</dbReference>
<dbReference type="InterPro" id="IPR050984">
    <property type="entry name" value="Gfo/Idh/MocA_domain"/>
</dbReference>
<evidence type="ECO:0000313" key="5">
    <source>
        <dbReference type="EMBL" id="PJF30853.1"/>
    </source>
</evidence>
<protein>
    <submittedName>
        <fullName evidence="5">Dehydrogenase</fullName>
    </submittedName>
</protein>